<reference evidence="3 4" key="1">
    <citation type="submission" date="2019-09" db="EMBL/GenBank/DDBJ databases">
        <title>Draft genome sequencing and comparative genomics of hatchery-associated Vibrios.</title>
        <authorList>
            <person name="Kehlet-Delgado H."/>
            <person name="Mueller R.S."/>
        </authorList>
    </citation>
    <scope>NUCLEOTIDE SEQUENCE [LARGE SCALE GENOMIC DNA]</scope>
    <source>
        <strain evidence="3 4">00-90-10</strain>
    </source>
</reference>
<dbReference type="InterPro" id="IPR011250">
    <property type="entry name" value="OMP/PagP_B-barrel"/>
</dbReference>
<dbReference type="AlphaFoldDB" id="A0A7Y4DTL8"/>
<dbReference type="Gene3D" id="3.10.350.10">
    <property type="entry name" value="LysM domain"/>
    <property type="match status" value="1"/>
</dbReference>
<dbReference type="InterPro" id="IPR027385">
    <property type="entry name" value="Beta-barrel_OMP"/>
</dbReference>
<dbReference type="Gene3D" id="2.40.160.20">
    <property type="match status" value="1"/>
</dbReference>
<feature type="domain" description="LysM" evidence="2">
    <location>
        <begin position="220"/>
        <end position="268"/>
    </location>
</feature>
<dbReference type="Pfam" id="PF01476">
    <property type="entry name" value="LysM"/>
    <property type="match status" value="1"/>
</dbReference>
<dbReference type="EMBL" id="VTXW01000023">
    <property type="protein sequence ID" value="NOH35467.1"/>
    <property type="molecule type" value="Genomic_DNA"/>
</dbReference>
<dbReference type="InterPro" id="IPR036779">
    <property type="entry name" value="LysM_dom_sf"/>
</dbReference>
<dbReference type="SUPFAM" id="SSF54106">
    <property type="entry name" value="LysM domain"/>
    <property type="match status" value="1"/>
</dbReference>
<gene>
    <name evidence="3" type="ORF">F0245_19225</name>
</gene>
<dbReference type="CDD" id="cd00118">
    <property type="entry name" value="LysM"/>
    <property type="match status" value="1"/>
</dbReference>
<dbReference type="PROSITE" id="PS51782">
    <property type="entry name" value="LYSM"/>
    <property type="match status" value="1"/>
</dbReference>
<dbReference type="Proteomes" id="UP000525336">
    <property type="component" value="Unassembled WGS sequence"/>
</dbReference>
<evidence type="ECO:0000256" key="1">
    <source>
        <dbReference type="ARBA" id="ARBA00022729"/>
    </source>
</evidence>
<name>A0A7Y4DTL8_9VIBR</name>
<comment type="caution">
    <text evidence="3">The sequence shown here is derived from an EMBL/GenBank/DDBJ whole genome shotgun (WGS) entry which is preliminary data.</text>
</comment>
<sequence length="274" mass="30794">MKLSNFSFGDALATRCVIAGALMLPNLCLANTSPFYIGADVTNAGKTNSEVSDTAFGGQILLGYDLSKTWAVEASTGFYGHIKTMKKPDYPYSEVEERRFNSTDISLLGTIPLSRHYNLYAGAGSLLEGNTWSPISQLGLEYEFDEHLTMKFGYKFIFSDDPEKDLQVLSVGMRYHFPTQNESIPEPIVYDEISVSSTSEMTVYEPKAVAEVAPQTCETVRYIVKKDDWLIKIAHNHHMSFEELKKHNHSFKDLKDINLIHSGDIVFLPNEHCN</sequence>
<dbReference type="InterPro" id="IPR018392">
    <property type="entry name" value="LysM"/>
</dbReference>
<evidence type="ECO:0000259" key="2">
    <source>
        <dbReference type="PROSITE" id="PS51782"/>
    </source>
</evidence>
<dbReference type="SUPFAM" id="SSF56925">
    <property type="entry name" value="OMPA-like"/>
    <property type="match status" value="1"/>
</dbReference>
<proteinExistence type="predicted"/>
<keyword evidence="1" id="KW-0732">Signal</keyword>
<dbReference type="RefSeq" id="WP_171368863.1">
    <property type="nucleotide sequence ID" value="NZ_VTXW01000023.1"/>
</dbReference>
<evidence type="ECO:0000313" key="4">
    <source>
        <dbReference type="Proteomes" id="UP000525336"/>
    </source>
</evidence>
<evidence type="ECO:0000313" key="3">
    <source>
        <dbReference type="EMBL" id="NOH35467.1"/>
    </source>
</evidence>
<organism evidence="3 4">
    <name type="scientific">Vibrio chagasii</name>
    <dbReference type="NCBI Taxonomy" id="170679"/>
    <lineage>
        <taxon>Bacteria</taxon>
        <taxon>Pseudomonadati</taxon>
        <taxon>Pseudomonadota</taxon>
        <taxon>Gammaproteobacteria</taxon>
        <taxon>Vibrionales</taxon>
        <taxon>Vibrionaceae</taxon>
        <taxon>Vibrio</taxon>
    </lineage>
</organism>
<protein>
    <submittedName>
        <fullName evidence="3">Outer membrane beta-barrel protein</fullName>
    </submittedName>
</protein>
<dbReference type="Pfam" id="PF13505">
    <property type="entry name" value="OMP_b-brl"/>
    <property type="match status" value="1"/>
</dbReference>
<accession>A0A7Y4DTL8</accession>